<dbReference type="PANTHER" id="PTHR43374">
    <property type="entry name" value="FLAVIN PRENYLTRANSFERASE"/>
    <property type="match status" value="1"/>
</dbReference>
<dbReference type="OrthoDB" id="9781577at2"/>
<dbReference type="STRING" id="1379270.GEMMAAP_12300"/>
<dbReference type="EMBL" id="CP011454">
    <property type="protein sequence ID" value="AMW05371.1"/>
    <property type="molecule type" value="Genomic_DNA"/>
</dbReference>
<dbReference type="NCBIfam" id="NF004685">
    <property type="entry name" value="PRK06029.1"/>
    <property type="match status" value="1"/>
</dbReference>
<dbReference type="InterPro" id="IPR004507">
    <property type="entry name" value="UbiX-like"/>
</dbReference>
<feature type="binding site" evidence="7">
    <location>
        <position position="137"/>
    </location>
    <ligand>
        <name>FMN</name>
        <dbReference type="ChEBI" id="CHEBI:58210"/>
    </ligand>
</feature>
<protein>
    <recommendedName>
        <fullName evidence="7">Flavin prenyltransferase UbiX</fullName>
        <ecNumber evidence="7">2.5.1.129</ecNumber>
    </recommendedName>
</protein>
<dbReference type="GO" id="GO:0106141">
    <property type="term" value="F:flavin prenyltransferase activity"/>
    <property type="evidence" value="ECO:0007669"/>
    <property type="project" value="UniProtKB-EC"/>
</dbReference>
<organism evidence="9 10">
    <name type="scientific">Gemmatimonas phototrophica</name>
    <dbReference type="NCBI Taxonomy" id="1379270"/>
    <lineage>
        <taxon>Bacteria</taxon>
        <taxon>Pseudomonadati</taxon>
        <taxon>Gemmatimonadota</taxon>
        <taxon>Gemmatimonadia</taxon>
        <taxon>Gemmatimonadales</taxon>
        <taxon>Gemmatimonadaceae</taxon>
        <taxon>Gemmatimonas</taxon>
    </lineage>
</organism>
<evidence type="ECO:0000256" key="7">
    <source>
        <dbReference type="HAMAP-Rule" id="MF_01984"/>
    </source>
</evidence>
<proteinExistence type="inferred from homology"/>
<gene>
    <name evidence="7" type="primary">ubiX</name>
    <name evidence="9" type="ORF">GEMMAAP_12300</name>
</gene>
<name>A0A143BLG5_9BACT</name>
<evidence type="ECO:0000256" key="1">
    <source>
        <dbReference type="ARBA" id="ARBA00022602"/>
    </source>
</evidence>
<evidence type="ECO:0000313" key="10">
    <source>
        <dbReference type="Proteomes" id="UP000076404"/>
    </source>
</evidence>
<dbReference type="Pfam" id="PF02441">
    <property type="entry name" value="Flavoprotein"/>
    <property type="match status" value="1"/>
</dbReference>
<evidence type="ECO:0000259" key="8">
    <source>
        <dbReference type="Pfam" id="PF02441"/>
    </source>
</evidence>
<evidence type="ECO:0000256" key="3">
    <source>
        <dbReference type="ARBA" id="ARBA00022643"/>
    </source>
</evidence>
<comment type="function">
    <text evidence="7">Flavin prenyltransferase that catalyzes the synthesis of the prenylated FMN cofactor (prenyl-FMN) for 4-hydroxy-3-polyprenylbenzoic acid decarboxylase UbiD. The prenyltransferase is metal-independent and links a dimethylallyl moiety from dimethylallyl monophosphate (DMAP) to the flavin N5 and C6 atoms of FMN.</text>
</comment>
<evidence type="ECO:0000256" key="4">
    <source>
        <dbReference type="ARBA" id="ARBA00022679"/>
    </source>
</evidence>
<dbReference type="PANTHER" id="PTHR43374:SF1">
    <property type="entry name" value="FLAVIN PRENYLTRANSFERASE PAD1, MITOCHONDRIAL"/>
    <property type="match status" value="1"/>
</dbReference>
<dbReference type="SUPFAM" id="SSF52507">
    <property type="entry name" value="Homo-oligomeric flavin-containing Cys decarboxylases, HFCD"/>
    <property type="match status" value="1"/>
</dbReference>
<keyword evidence="3 7" id="KW-0288">FMN</keyword>
<comment type="catalytic activity">
    <reaction evidence="5 7">
        <text>dimethylallyl phosphate + FMNH2 = prenylated FMNH2 + phosphate</text>
        <dbReference type="Rhea" id="RHEA:37743"/>
        <dbReference type="ChEBI" id="CHEBI:43474"/>
        <dbReference type="ChEBI" id="CHEBI:57618"/>
        <dbReference type="ChEBI" id="CHEBI:87467"/>
        <dbReference type="ChEBI" id="CHEBI:88052"/>
        <dbReference type="EC" id="2.5.1.129"/>
    </reaction>
</comment>
<accession>A0A143BLG5</accession>
<keyword evidence="2 7" id="KW-0285">Flavoprotein</keyword>
<evidence type="ECO:0000256" key="6">
    <source>
        <dbReference type="ARBA" id="ARBA00060793"/>
    </source>
</evidence>
<dbReference type="NCBIfam" id="TIGR00421">
    <property type="entry name" value="ubiX_pad"/>
    <property type="match status" value="1"/>
</dbReference>
<dbReference type="RefSeq" id="WP_026849524.1">
    <property type="nucleotide sequence ID" value="NZ_CP011454.1"/>
</dbReference>
<feature type="binding site" evidence="7">
    <location>
        <position position="42"/>
    </location>
    <ligand>
        <name>FMN</name>
        <dbReference type="ChEBI" id="CHEBI:58210"/>
    </ligand>
</feature>
<evidence type="ECO:0000256" key="2">
    <source>
        <dbReference type="ARBA" id="ARBA00022630"/>
    </source>
</evidence>
<keyword evidence="10" id="KW-1185">Reference proteome</keyword>
<dbReference type="FunFam" id="3.40.50.1950:FF:000001">
    <property type="entry name" value="Flavin prenyltransferase UbiX"/>
    <property type="match status" value="1"/>
</dbReference>
<dbReference type="KEGG" id="gph:GEMMAAP_12300"/>
<dbReference type="AlphaFoldDB" id="A0A143BLG5"/>
<reference evidence="9 10" key="2">
    <citation type="journal article" date="2016" name="Environ. Microbiol. Rep.">
        <title>Metagenomic evidence for the presence of phototrophic Gemmatimonadetes bacteria in diverse environments.</title>
        <authorList>
            <person name="Zeng Y."/>
            <person name="Baumbach J."/>
            <person name="Barbosa E.G."/>
            <person name="Azevedo V."/>
            <person name="Zhang C."/>
            <person name="Koblizek M."/>
        </authorList>
    </citation>
    <scope>NUCLEOTIDE SEQUENCE [LARGE SCALE GENOMIC DNA]</scope>
    <source>
        <strain evidence="9 10">AP64</strain>
    </source>
</reference>
<feature type="domain" description="Flavoprotein" evidence="8">
    <location>
        <begin position="10"/>
        <end position="188"/>
    </location>
</feature>
<feature type="binding site" evidence="7">
    <location>
        <position position="183"/>
    </location>
    <ligand>
        <name>dimethylallyl phosphate</name>
        <dbReference type="ChEBI" id="CHEBI:88052"/>
    </ligand>
</feature>
<feature type="binding site" evidence="7">
    <location>
        <begin position="16"/>
        <end position="18"/>
    </location>
    <ligand>
        <name>FMN</name>
        <dbReference type="ChEBI" id="CHEBI:58210"/>
    </ligand>
</feature>
<sequence>MNAMTSRHPVVLAITGASGAPYAVRLVQALVELQVPTWLIVSSHGWRLLQTESGLSSVAELREHVGAAAFDACVTLFDDNDRGAAPASGSARTSGMVVCPCSMGTVSAIAHGTSRSLVERAADVALKERRKLILVPRETPLSLVHLENLTAVTRAGATVIPAAPGFYHQPTTIAELVDFMVARVLDHLDLEHPVGKRWGIQA</sequence>
<feature type="binding site" evidence="7">
    <location>
        <position position="167"/>
    </location>
    <ligand>
        <name>dimethylallyl phosphate</name>
        <dbReference type="ChEBI" id="CHEBI:88052"/>
    </ligand>
</feature>
<dbReference type="HAMAP" id="MF_01984">
    <property type="entry name" value="ubiX_pad"/>
    <property type="match status" value="1"/>
</dbReference>
<dbReference type="InterPro" id="IPR036551">
    <property type="entry name" value="Flavin_trans-like"/>
</dbReference>
<dbReference type="Proteomes" id="UP000076404">
    <property type="component" value="Chromosome"/>
</dbReference>
<reference evidence="9 10" key="1">
    <citation type="journal article" date="2014" name="Proc. Natl. Acad. Sci. U.S.A.">
        <title>Functional type 2 photosynthetic reaction centers found in the rare bacterial phylum Gemmatimonadetes.</title>
        <authorList>
            <person name="Zeng Y."/>
            <person name="Feng F."/>
            <person name="Medova H."/>
            <person name="Dean J."/>
            <person name="Koblizek M."/>
        </authorList>
    </citation>
    <scope>NUCLEOTIDE SEQUENCE [LARGE SCALE GENOMIC DNA]</scope>
    <source>
        <strain evidence="9 10">AP64</strain>
    </source>
</reference>
<dbReference type="Gene3D" id="3.40.50.1950">
    <property type="entry name" value="Flavin prenyltransferase-like"/>
    <property type="match status" value="1"/>
</dbReference>
<dbReference type="EC" id="2.5.1.129" evidence="7"/>
<dbReference type="eggNOG" id="COG0163">
    <property type="taxonomic scope" value="Bacteria"/>
</dbReference>
<keyword evidence="1 7" id="KW-0637">Prenyltransferase</keyword>
<feature type="binding site" evidence="7">
    <location>
        <begin position="102"/>
        <end position="105"/>
    </location>
    <ligand>
        <name>FMN</name>
        <dbReference type="ChEBI" id="CHEBI:58210"/>
    </ligand>
</feature>
<comment type="caution">
    <text evidence="7">Lacks conserved residue(s) required for the propagation of feature annotation.</text>
</comment>
<keyword evidence="4 7" id="KW-0808">Transferase</keyword>
<dbReference type="GO" id="GO:0016831">
    <property type="term" value="F:carboxy-lyase activity"/>
    <property type="evidence" value="ECO:0007669"/>
    <property type="project" value="TreeGrafter"/>
</dbReference>
<evidence type="ECO:0000313" key="9">
    <source>
        <dbReference type="EMBL" id="AMW05371.1"/>
    </source>
</evidence>
<dbReference type="InterPro" id="IPR003382">
    <property type="entry name" value="Flavoprotein"/>
</dbReference>
<comment type="similarity">
    <text evidence="6 7">Belongs to the UbiX/PAD1 family.</text>
</comment>
<evidence type="ECO:0000256" key="5">
    <source>
        <dbReference type="ARBA" id="ARBA00050612"/>
    </source>
</evidence>